<accession>A0A1H3RL62</accession>
<feature type="compositionally biased region" description="Basic and acidic residues" evidence="1">
    <location>
        <begin position="7"/>
        <end position="22"/>
    </location>
</feature>
<keyword evidence="2" id="KW-1133">Transmembrane helix</keyword>
<dbReference type="PIRSF" id="PIRSF007542">
    <property type="entry name" value="UCP007542"/>
    <property type="match status" value="1"/>
</dbReference>
<dbReference type="Pfam" id="PF15420">
    <property type="entry name" value="Abhydrolase_9_N"/>
    <property type="match status" value="1"/>
</dbReference>
<evidence type="ECO:0000313" key="6">
    <source>
        <dbReference type="Proteomes" id="UP000198921"/>
    </source>
</evidence>
<keyword evidence="2" id="KW-0812">Transmembrane</keyword>
<dbReference type="InterPro" id="IPR027787">
    <property type="entry name" value="Alpha/beta-hydrolase_catalytic"/>
</dbReference>
<dbReference type="AlphaFoldDB" id="A0A1H3RL62"/>
<dbReference type="InterPro" id="IPR027788">
    <property type="entry name" value="Alpha/beta-hydrolase_N_dom"/>
</dbReference>
<protein>
    <submittedName>
        <fullName evidence="5">Uncharacterized membrane protein</fullName>
    </submittedName>
</protein>
<feature type="transmembrane region" description="Helical" evidence="2">
    <location>
        <begin position="184"/>
        <end position="203"/>
    </location>
</feature>
<reference evidence="6" key="1">
    <citation type="submission" date="2016-10" db="EMBL/GenBank/DDBJ databases">
        <authorList>
            <person name="Varghese N."/>
            <person name="Submissions S."/>
        </authorList>
    </citation>
    <scope>NUCLEOTIDE SEQUENCE [LARGE SCALE GENOMIC DNA]</scope>
    <source>
        <strain evidence="6">DSM 45422</strain>
    </source>
</reference>
<sequence length="571" mass="62200">MDQLTVPEDRTSTDQDRPEHGQRSVRRRSRRRPFRYTLPGLVGALVFLCMSLTPSLLPRTGLTQGLISGITAAFGYGVGVVAAAAWRAIVDRDARPARRRSWLVLGGVTLVTFVAATAYGRYWQARIRELMDAPADSVLSVVVVPMVAGGVFVLLIALSRAVRRLYLWIALLLDRWIGARAARAVGWTVVVAGTALLLNGVVVDQLVAAADKAFSVRNDRTDEGVVAPTTAERSGGPGSLISWESLGREGRTFVGTGPAADEIAAFTGAPALQPVRAYAGLDSALTAELRARLAVDDLARAGGLDRGVLAVVTTTGSGWVDPGAVDSVEYLAGGDSAAVAIQYSYLPSFVSYLVDSDRAREAGRELFDAVYERWNRLPLDDRPRLVVVGESLGSFGAETAFSGEHDLRNRTGGAVFAGPPEFNTLYREFVSDRDEGSPEIEPEYRDGRTVRFTDDPGQDVAPTAEPWGGSRVLYLLHPSDPVVWWTPELMYARPTWLEEHRGDDVVEAMRWIPFVTFWQVTADLPFATNVPDGHGHVYASQYVDAWAHVLQPPDWDAERAEQLRDLLEAGT</sequence>
<dbReference type="Pfam" id="PF10081">
    <property type="entry name" value="Abhydrolase_9"/>
    <property type="match status" value="1"/>
</dbReference>
<evidence type="ECO:0000256" key="2">
    <source>
        <dbReference type="SAM" id="Phobius"/>
    </source>
</evidence>
<dbReference type="InterPro" id="IPR012037">
    <property type="entry name" value="Alpha/beta-hydrolase_fam"/>
</dbReference>
<name>A0A1H3RL62_9ACTN</name>
<feature type="transmembrane region" description="Helical" evidence="2">
    <location>
        <begin position="102"/>
        <end position="122"/>
    </location>
</feature>
<gene>
    <name evidence="5" type="ORF">SAMN05660209_05217</name>
</gene>
<dbReference type="Proteomes" id="UP000198921">
    <property type="component" value="Unassembled WGS sequence"/>
</dbReference>
<feature type="domain" description="Alpha/beta-hydrolase N-terminal" evidence="4">
    <location>
        <begin position="52"/>
        <end position="258"/>
    </location>
</feature>
<evidence type="ECO:0000313" key="5">
    <source>
        <dbReference type="EMBL" id="SDZ26370.1"/>
    </source>
</evidence>
<evidence type="ECO:0000256" key="1">
    <source>
        <dbReference type="SAM" id="MobiDB-lite"/>
    </source>
</evidence>
<feature type="transmembrane region" description="Helical" evidence="2">
    <location>
        <begin position="142"/>
        <end position="163"/>
    </location>
</feature>
<feature type="domain" description="Alpha/beta-hydrolase catalytic" evidence="3">
    <location>
        <begin position="275"/>
        <end position="563"/>
    </location>
</feature>
<evidence type="ECO:0000259" key="4">
    <source>
        <dbReference type="Pfam" id="PF15420"/>
    </source>
</evidence>
<evidence type="ECO:0000259" key="3">
    <source>
        <dbReference type="Pfam" id="PF10081"/>
    </source>
</evidence>
<keyword evidence="2" id="KW-0472">Membrane</keyword>
<proteinExistence type="predicted"/>
<feature type="region of interest" description="Disordered" evidence="1">
    <location>
        <begin position="1"/>
        <end position="29"/>
    </location>
</feature>
<dbReference type="EMBL" id="FNOT01000046">
    <property type="protein sequence ID" value="SDZ26370.1"/>
    <property type="molecule type" value="Genomic_DNA"/>
</dbReference>
<feature type="transmembrane region" description="Helical" evidence="2">
    <location>
        <begin position="36"/>
        <end position="57"/>
    </location>
</feature>
<organism evidence="5 6">
    <name type="scientific">Geodermatophilus africanus</name>
    <dbReference type="NCBI Taxonomy" id="1137993"/>
    <lineage>
        <taxon>Bacteria</taxon>
        <taxon>Bacillati</taxon>
        <taxon>Actinomycetota</taxon>
        <taxon>Actinomycetes</taxon>
        <taxon>Geodermatophilales</taxon>
        <taxon>Geodermatophilaceae</taxon>
        <taxon>Geodermatophilus</taxon>
    </lineage>
</organism>
<keyword evidence="6" id="KW-1185">Reference proteome</keyword>
<dbReference type="STRING" id="1137993.SAMN05660209_05217"/>
<feature type="transmembrane region" description="Helical" evidence="2">
    <location>
        <begin position="69"/>
        <end position="90"/>
    </location>
</feature>